<sequence>MLNPISIIGAGIGGLTLGNILKQHHLDFTIYESAPEIKPVGAGIMMAVNAMQIFDKLDLKEKIEIRGNKIHGIFITDEKLKTISTTNVLALEQKFNSCNVAIHRAELQNILAENLGFENIKLNHSLQQIQKKENYLLEFENGCTAESKIVFGADGIHSKVRNQIFGNGKIRNAGQKCWRGLTDFELPEKYNHHALEIWGKGKRFGFVKISAKKVYWYALVNENKFTENIDLTETFNDFDSLVLDILKATKPENIILNDIIDLTPIPKWYAENLCLIGDAAHATTPNMGQGACQSIEDAYVIGKLLEKNKDFNSVFEEFQNIRRKKVDKIVKNSWSIGKVSQWEKGNQLRNFLMRSIPESINQKMIEKILKLEI</sequence>
<dbReference type="SUPFAM" id="SSF51905">
    <property type="entry name" value="FAD/NAD(P)-binding domain"/>
    <property type="match status" value="1"/>
</dbReference>
<dbReference type="GO" id="GO:0071949">
    <property type="term" value="F:FAD binding"/>
    <property type="evidence" value="ECO:0007669"/>
    <property type="project" value="InterPro"/>
</dbReference>
<reference evidence="5" key="1">
    <citation type="submission" date="2021-11" db="EMBL/GenBank/DDBJ databases">
        <title>Description of novel Chryseobacterium species.</title>
        <authorList>
            <person name="Saticioglu I.B."/>
            <person name="Ay H."/>
            <person name="Altun S."/>
            <person name="Duman M."/>
        </authorList>
    </citation>
    <scope>NUCLEOTIDE SEQUENCE</scope>
    <source>
        <strain evidence="5">C-39</strain>
    </source>
</reference>
<proteinExistence type="predicted"/>
<dbReference type="InterPro" id="IPR050493">
    <property type="entry name" value="FAD-dep_Monooxygenase_BioMet"/>
</dbReference>
<dbReference type="GO" id="GO:0004497">
    <property type="term" value="F:monooxygenase activity"/>
    <property type="evidence" value="ECO:0007669"/>
    <property type="project" value="UniProtKB-KW"/>
</dbReference>
<comment type="caution">
    <text evidence="5">The sequence shown here is derived from an EMBL/GenBank/DDBJ whole genome shotgun (WGS) entry which is preliminary data.</text>
</comment>
<organism evidence="5 7">
    <name type="scientific">Chryseobacterium muglaense</name>
    <dbReference type="NCBI Taxonomy" id="2893752"/>
    <lineage>
        <taxon>Bacteria</taxon>
        <taxon>Pseudomonadati</taxon>
        <taxon>Bacteroidota</taxon>
        <taxon>Flavobacteriia</taxon>
        <taxon>Flavobacteriales</taxon>
        <taxon>Weeksellaceae</taxon>
        <taxon>Chryseobacterium group</taxon>
        <taxon>Chryseobacterium</taxon>
    </lineage>
</organism>
<dbReference type="RefSeq" id="WP_191178501.1">
    <property type="nucleotide sequence ID" value="NZ_JACXXP010000003.1"/>
</dbReference>
<keyword evidence="1" id="KW-0560">Oxidoreductase</keyword>
<dbReference type="Pfam" id="PF01494">
    <property type="entry name" value="FAD_binding_3"/>
    <property type="match status" value="1"/>
</dbReference>
<evidence type="ECO:0000313" key="7">
    <source>
        <dbReference type="Proteomes" id="UP001107960"/>
    </source>
</evidence>
<gene>
    <name evidence="4" type="ORF">IEW27_04770</name>
    <name evidence="5" type="ORF">LNP80_01390</name>
</gene>
<dbReference type="AlphaFoldDB" id="A0A9Q3UT43"/>
<evidence type="ECO:0000313" key="4">
    <source>
        <dbReference type="EMBL" id="MBD3903906.1"/>
    </source>
</evidence>
<dbReference type="PANTHER" id="PTHR13789:SF309">
    <property type="entry name" value="PUTATIVE (AFU_ORTHOLOGUE AFUA_6G14510)-RELATED"/>
    <property type="match status" value="1"/>
</dbReference>
<dbReference type="PRINTS" id="PR00420">
    <property type="entry name" value="RNGMNOXGNASE"/>
</dbReference>
<evidence type="ECO:0000256" key="2">
    <source>
        <dbReference type="ARBA" id="ARBA00023033"/>
    </source>
</evidence>
<dbReference type="Gene3D" id="3.50.50.60">
    <property type="entry name" value="FAD/NAD(P)-binding domain"/>
    <property type="match status" value="1"/>
</dbReference>
<dbReference type="InterPro" id="IPR002938">
    <property type="entry name" value="FAD-bd"/>
</dbReference>
<dbReference type="Proteomes" id="UP000603715">
    <property type="component" value="Unassembled WGS sequence"/>
</dbReference>
<evidence type="ECO:0000313" key="5">
    <source>
        <dbReference type="EMBL" id="MCC9032909.1"/>
    </source>
</evidence>
<keyword evidence="6" id="KW-1185">Reference proteome</keyword>
<feature type="domain" description="FAD-binding" evidence="3">
    <location>
        <begin position="5"/>
        <end position="306"/>
    </location>
</feature>
<dbReference type="Proteomes" id="UP001107960">
    <property type="component" value="Unassembled WGS sequence"/>
</dbReference>
<name>A0A9Q3UT43_9FLAO</name>
<dbReference type="PANTHER" id="PTHR13789">
    <property type="entry name" value="MONOOXYGENASE"/>
    <property type="match status" value="1"/>
</dbReference>
<accession>A0A9Q3UT43</accession>
<dbReference type="InterPro" id="IPR036188">
    <property type="entry name" value="FAD/NAD-bd_sf"/>
</dbReference>
<reference evidence="4" key="3">
    <citation type="submission" date="2024-05" db="EMBL/GenBank/DDBJ databases">
        <title>Description of novel Chryseobacterium sp. strain C-2.</title>
        <authorList>
            <person name="Saticioglu I.B."/>
        </authorList>
    </citation>
    <scope>NUCLEOTIDE SEQUENCE</scope>
    <source>
        <strain evidence="4">C-2</strain>
    </source>
</reference>
<evidence type="ECO:0000313" key="6">
    <source>
        <dbReference type="Proteomes" id="UP000603715"/>
    </source>
</evidence>
<dbReference type="EMBL" id="JAJJML010000001">
    <property type="protein sequence ID" value="MCC9032909.1"/>
    <property type="molecule type" value="Genomic_DNA"/>
</dbReference>
<dbReference type="EMBL" id="JACXXP010000003">
    <property type="protein sequence ID" value="MBD3903906.1"/>
    <property type="molecule type" value="Genomic_DNA"/>
</dbReference>
<evidence type="ECO:0000256" key="1">
    <source>
        <dbReference type="ARBA" id="ARBA00023002"/>
    </source>
</evidence>
<reference evidence="6" key="2">
    <citation type="submission" date="2023-07" db="EMBL/GenBank/DDBJ databases">
        <title>Description of novel Chryseobacterium sp. strain C-2.</title>
        <authorList>
            <person name="Saticioglu I.B."/>
        </authorList>
    </citation>
    <scope>NUCLEOTIDE SEQUENCE [LARGE SCALE GENOMIC DNA]</scope>
    <source>
        <strain evidence="6">C-2</strain>
    </source>
</reference>
<keyword evidence="2 5" id="KW-0503">Monooxygenase</keyword>
<protein>
    <submittedName>
        <fullName evidence="5">FAD-dependent monooxygenase</fullName>
    </submittedName>
</protein>
<evidence type="ECO:0000259" key="3">
    <source>
        <dbReference type="Pfam" id="PF01494"/>
    </source>
</evidence>